<dbReference type="PROSITE" id="PS51257">
    <property type="entry name" value="PROKAR_LIPOPROTEIN"/>
    <property type="match status" value="1"/>
</dbReference>
<keyword evidence="5" id="KW-0449">Lipoprotein</keyword>
<dbReference type="PANTHER" id="PTHR43649:SF33">
    <property type="entry name" value="POLYGALACTURONAN_RHAMNOGALACTURONAN-BINDING PROTEIN YTCQ"/>
    <property type="match status" value="1"/>
</dbReference>
<dbReference type="SUPFAM" id="SSF53850">
    <property type="entry name" value="Periplasmic binding protein-like II"/>
    <property type="match status" value="1"/>
</dbReference>
<dbReference type="RefSeq" id="WP_106615511.1">
    <property type="nucleotide sequence ID" value="NZ_PYAX01000004.1"/>
</dbReference>
<organism evidence="7 8">
    <name type="scientific">Saccharothrix carnea</name>
    <dbReference type="NCBI Taxonomy" id="1280637"/>
    <lineage>
        <taxon>Bacteria</taxon>
        <taxon>Bacillati</taxon>
        <taxon>Actinomycetota</taxon>
        <taxon>Actinomycetes</taxon>
        <taxon>Pseudonocardiales</taxon>
        <taxon>Pseudonocardiaceae</taxon>
        <taxon>Saccharothrix</taxon>
    </lineage>
</organism>
<dbReference type="EMBL" id="PYAX01000004">
    <property type="protein sequence ID" value="PSL55770.1"/>
    <property type="molecule type" value="Genomic_DNA"/>
</dbReference>
<dbReference type="PANTHER" id="PTHR43649">
    <property type="entry name" value="ARABINOSE-BINDING PROTEIN-RELATED"/>
    <property type="match status" value="1"/>
</dbReference>
<dbReference type="Pfam" id="PF13416">
    <property type="entry name" value="SBP_bac_8"/>
    <property type="match status" value="1"/>
</dbReference>
<feature type="chain" id="PRO_5015173964" evidence="6">
    <location>
        <begin position="24"/>
        <end position="433"/>
    </location>
</feature>
<dbReference type="OrthoDB" id="9762335at2"/>
<dbReference type="InterPro" id="IPR050490">
    <property type="entry name" value="Bact_solute-bd_prot1"/>
</dbReference>
<keyword evidence="8" id="KW-1185">Reference proteome</keyword>
<evidence type="ECO:0000256" key="1">
    <source>
        <dbReference type="ARBA" id="ARBA00022475"/>
    </source>
</evidence>
<feature type="signal peptide" evidence="6">
    <location>
        <begin position="1"/>
        <end position="23"/>
    </location>
</feature>
<keyword evidence="1" id="KW-1003">Cell membrane</keyword>
<dbReference type="AlphaFoldDB" id="A0A2P8IBD0"/>
<accession>A0A2P8IBD0</accession>
<evidence type="ECO:0000256" key="5">
    <source>
        <dbReference type="ARBA" id="ARBA00023288"/>
    </source>
</evidence>
<gene>
    <name evidence="7" type="ORF">B0I31_10461</name>
</gene>
<comment type="caution">
    <text evidence="7">The sequence shown here is derived from an EMBL/GenBank/DDBJ whole genome shotgun (WGS) entry which is preliminary data.</text>
</comment>
<keyword evidence="4" id="KW-0564">Palmitate</keyword>
<sequence length="433" mass="46449">MNAKTRRLVAASLVAVTATAVLAGCGSADRGGSGAQGGVLKLWTHNAGNAAEYDVVEKVVNDFNASQTTYKVEIEAFPQGAYNDAVVASSSSKKLPCILDVDGPNVPNWAWGGYLAPLELKGGEVPLDDQLPSTVGKYRDEVYAFGFYDVALTMFARKSVLDEHGIRVPTPDRPWTRAEFSAALADLKAGGKFEYPLEMGTGGSGEWWPYAYSPQLQSFGGDLVDRSSYKTAEGALNGPTARDWAKWFRSLVTDGYMAQKSGSSPNDDFLNGKSAIEWDGSWDAAKNVEKLGDDLLILPPVDFGQGPKIGGASWQWAMSSNCAQPEGARAFLEFTRKTAYFLEFAKATGTIPATDAAAAKIPGYEPGGRYEPLVRAARDFAVVRPVTPAYPYIASVFEKTAKDIVAGADPDAALDEAVKQIDANLKLNDFYAD</sequence>
<keyword evidence="2 6" id="KW-0732">Signal</keyword>
<dbReference type="Gene3D" id="3.40.190.10">
    <property type="entry name" value="Periplasmic binding protein-like II"/>
    <property type="match status" value="1"/>
</dbReference>
<proteinExistence type="predicted"/>
<evidence type="ECO:0000256" key="4">
    <source>
        <dbReference type="ARBA" id="ARBA00023139"/>
    </source>
</evidence>
<dbReference type="InterPro" id="IPR006059">
    <property type="entry name" value="SBP"/>
</dbReference>
<dbReference type="Proteomes" id="UP000241118">
    <property type="component" value="Unassembled WGS sequence"/>
</dbReference>
<evidence type="ECO:0000313" key="7">
    <source>
        <dbReference type="EMBL" id="PSL55770.1"/>
    </source>
</evidence>
<name>A0A2P8IBD0_SACCR</name>
<evidence type="ECO:0000313" key="8">
    <source>
        <dbReference type="Proteomes" id="UP000241118"/>
    </source>
</evidence>
<evidence type="ECO:0000256" key="2">
    <source>
        <dbReference type="ARBA" id="ARBA00022729"/>
    </source>
</evidence>
<protein>
    <submittedName>
        <fullName evidence="7">Carbohydrate ABC transporter substrate-binding protein (CUT1 family)</fullName>
    </submittedName>
</protein>
<evidence type="ECO:0000256" key="6">
    <source>
        <dbReference type="SAM" id="SignalP"/>
    </source>
</evidence>
<reference evidence="7 8" key="1">
    <citation type="submission" date="2018-03" db="EMBL/GenBank/DDBJ databases">
        <title>Genomic Encyclopedia of Type Strains, Phase III (KMG-III): the genomes of soil and plant-associated and newly described type strains.</title>
        <authorList>
            <person name="Whitman W."/>
        </authorList>
    </citation>
    <scope>NUCLEOTIDE SEQUENCE [LARGE SCALE GENOMIC DNA]</scope>
    <source>
        <strain evidence="7 8">CGMCC 4.7097</strain>
    </source>
</reference>
<keyword evidence="3" id="KW-0472">Membrane</keyword>
<evidence type="ECO:0000256" key="3">
    <source>
        <dbReference type="ARBA" id="ARBA00023136"/>
    </source>
</evidence>